<dbReference type="PANTHER" id="PTHR35901">
    <property type="entry name" value="RIBONUCLEASE VAPC3"/>
    <property type="match status" value="1"/>
</dbReference>
<evidence type="ECO:0000256" key="4">
    <source>
        <dbReference type="ARBA" id="ARBA00022801"/>
    </source>
</evidence>
<dbReference type="GO" id="GO:0016787">
    <property type="term" value="F:hydrolase activity"/>
    <property type="evidence" value="ECO:0007669"/>
    <property type="project" value="UniProtKB-KW"/>
</dbReference>
<dbReference type="HAMAP" id="MF_00265">
    <property type="entry name" value="VapC_Nob1"/>
    <property type="match status" value="1"/>
</dbReference>
<keyword evidence="2 6" id="KW-0540">Nuclease</keyword>
<feature type="binding site" evidence="6">
    <location>
        <position position="12"/>
    </location>
    <ligand>
        <name>Mg(2+)</name>
        <dbReference type="ChEBI" id="CHEBI:18420"/>
    </ligand>
</feature>
<dbReference type="GO" id="GO:0004540">
    <property type="term" value="F:RNA nuclease activity"/>
    <property type="evidence" value="ECO:0007669"/>
    <property type="project" value="InterPro"/>
</dbReference>
<evidence type="ECO:0000256" key="2">
    <source>
        <dbReference type="ARBA" id="ARBA00022722"/>
    </source>
</evidence>
<dbReference type="Gene3D" id="3.40.50.1010">
    <property type="entry name" value="5'-nuclease"/>
    <property type="match status" value="1"/>
</dbReference>
<dbReference type="CDD" id="cd09873">
    <property type="entry name" value="PIN_Pae0151-like"/>
    <property type="match status" value="1"/>
</dbReference>
<feature type="binding site" evidence="6">
    <location>
        <position position="106"/>
    </location>
    <ligand>
        <name>Mg(2+)</name>
        <dbReference type="ChEBI" id="CHEBI:18420"/>
    </ligand>
</feature>
<evidence type="ECO:0000259" key="7">
    <source>
        <dbReference type="Pfam" id="PF01850"/>
    </source>
</evidence>
<dbReference type="AlphaFoldDB" id="A0A564ZGH0"/>
<dbReference type="InterPro" id="IPR044153">
    <property type="entry name" value="PIN_Pae0151-like"/>
</dbReference>
<keyword evidence="4 6" id="KW-0378">Hydrolase</keyword>
<dbReference type="EMBL" id="CABIKM010000011">
    <property type="protein sequence ID" value="VUZ84263.1"/>
    <property type="molecule type" value="Genomic_DNA"/>
</dbReference>
<keyword evidence="9" id="KW-1185">Reference proteome</keyword>
<keyword evidence="5 6" id="KW-0460">Magnesium</keyword>
<keyword evidence="1 6" id="KW-1277">Toxin-antitoxin system</keyword>
<dbReference type="PANTHER" id="PTHR35901:SF1">
    <property type="entry name" value="EXONUCLEASE VAPC9"/>
    <property type="match status" value="1"/>
</dbReference>
<dbReference type="InterPro" id="IPR029060">
    <property type="entry name" value="PIN-like_dom_sf"/>
</dbReference>
<organism evidence="8 9">
    <name type="scientific">Candidatus Methylomirabilis lanthanidiphila</name>
    <dbReference type="NCBI Taxonomy" id="2211376"/>
    <lineage>
        <taxon>Bacteria</taxon>
        <taxon>Candidatus Methylomirabilota</taxon>
        <taxon>Candidatus Methylomirabilia</taxon>
        <taxon>Candidatus Methylomirabilales</taxon>
        <taxon>Candidatus Methylomirabilaceae</taxon>
        <taxon>Candidatus Methylomirabilis</taxon>
    </lineage>
</organism>
<comment type="function">
    <text evidence="6">Toxic component of a toxin-antitoxin (TA) system. An RNase.</text>
</comment>
<evidence type="ECO:0000256" key="1">
    <source>
        <dbReference type="ARBA" id="ARBA00022649"/>
    </source>
</evidence>
<name>A0A564ZGH0_9BACT</name>
<sequence length="145" mass="16401">MIPTYHAGYVVDASVLTKWFMEEEDRDLALGLRELHISGRSTLCVSELTCFEILNAIRYGPKAKEEDGAEALHVLERLHLQVKPTDLQLLRKANAIAWAYKITIYDALHVALAEQLGYPLITADEVMVKKLRAHSIVVALRDLEF</sequence>
<evidence type="ECO:0000256" key="6">
    <source>
        <dbReference type="HAMAP-Rule" id="MF_00265"/>
    </source>
</evidence>
<reference evidence="8 9" key="1">
    <citation type="submission" date="2019-07" db="EMBL/GenBank/DDBJ databases">
        <authorList>
            <person name="Cremers G."/>
        </authorList>
    </citation>
    <scope>NUCLEOTIDE SEQUENCE [LARGE SCALE GENOMIC DNA]</scope>
</reference>
<dbReference type="Proteomes" id="UP000334340">
    <property type="component" value="Unassembled WGS sequence"/>
</dbReference>
<dbReference type="InterPro" id="IPR002716">
    <property type="entry name" value="PIN_dom"/>
</dbReference>
<dbReference type="InterPro" id="IPR051619">
    <property type="entry name" value="TypeII_TA_RNase_PINc/VapC"/>
</dbReference>
<dbReference type="InterPro" id="IPR022907">
    <property type="entry name" value="VapC_family"/>
</dbReference>
<proteinExistence type="inferred from homology"/>
<gene>
    <name evidence="8" type="primary">vapC_1</name>
    <name evidence="6" type="synonym">vapC</name>
    <name evidence="8" type="ORF">MELA_00634</name>
</gene>
<feature type="domain" description="PIN" evidence="7">
    <location>
        <begin position="9"/>
        <end position="127"/>
    </location>
</feature>
<comment type="cofactor">
    <cofactor evidence="6">
        <name>Mg(2+)</name>
        <dbReference type="ChEBI" id="CHEBI:18420"/>
    </cofactor>
</comment>
<keyword evidence="6" id="KW-0800">Toxin</keyword>
<evidence type="ECO:0000313" key="8">
    <source>
        <dbReference type="EMBL" id="VUZ84263.1"/>
    </source>
</evidence>
<keyword evidence="8" id="KW-0255">Endonuclease</keyword>
<dbReference type="GO" id="GO:0004519">
    <property type="term" value="F:endonuclease activity"/>
    <property type="evidence" value="ECO:0007669"/>
    <property type="project" value="UniProtKB-KW"/>
</dbReference>
<comment type="similarity">
    <text evidence="6">Belongs to the PINc/VapC protein family.</text>
</comment>
<evidence type="ECO:0000256" key="3">
    <source>
        <dbReference type="ARBA" id="ARBA00022723"/>
    </source>
</evidence>
<dbReference type="SUPFAM" id="SSF88723">
    <property type="entry name" value="PIN domain-like"/>
    <property type="match status" value="1"/>
</dbReference>
<accession>A0A564ZGH0</accession>
<keyword evidence="3 6" id="KW-0479">Metal-binding</keyword>
<evidence type="ECO:0000313" key="9">
    <source>
        <dbReference type="Proteomes" id="UP000334340"/>
    </source>
</evidence>
<dbReference type="GO" id="GO:0000287">
    <property type="term" value="F:magnesium ion binding"/>
    <property type="evidence" value="ECO:0007669"/>
    <property type="project" value="UniProtKB-UniRule"/>
</dbReference>
<protein>
    <recommendedName>
        <fullName evidence="6">Ribonuclease VapC</fullName>
        <shortName evidence="6">RNase VapC</shortName>
        <ecNumber evidence="6">3.1.-.-</ecNumber>
    </recommendedName>
    <alternativeName>
        <fullName evidence="6">Toxin VapC</fullName>
    </alternativeName>
</protein>
<dbReference type="GO" id="GO:0090729">
    <property type="term" value="F:toxin activity"/>
    <property type="evidence" value="ECO:0007669"/>
    <property type="project" value="UniProtKB-KW"/>
</dbReference>
<dbReference type="Pfam" id="PF01850">
    <property type="entry name" value="PIN"/>
    <property type="match status" value="1"/>
</dbReference>
<dbReference type="EC" id="3.1.-.-" evidence="6"/>
<evidence type="ECO:0000256" key="5">
    <source>
        <dbReference type="ARBA" id="ARBA00022842"/>
    </source>
</evidence>